<dbReference type="Pfam" id="PF25681">
    <property type="entry name" value="Phage_TTP_17"/>
    <property type="match status" value="1"/>
</dbReference>
<feature type="region of interest" description="Disordered" evidence="1">
    <location>
        <begin position="208"/>
        <end position="227"/>
    </location>
</feature>
<dbReference type="AlphaFoldDB" id="B1VGS6"/>
<dbReference type="HOGENOM" id="CLU_102082_0_0_11"/>
<evidence type="ECO:0000313" key="3">
    <source>
        <dbReference type="Proteomes" id="UP000001727"/>
    </source>
</evidence>
<dbReference type="STRING" id="504474.cu1423"/>
<dbReference type="Proteomes" id="UP000001727">
    <property type="component" value="Chromosome"/>
</dbReference>
<accession>B1VGS6</accession>
<feature type="compositionally biased region" description="Polar residues" evidence="1">
    <location>
        <begin position="208"/>
        <end position="217"/>
    </location>
</feature>
<reference evidence="2 3" key="1">
    <citation type="journal article" date="2008" name="J. Biotechnol.">
        <title>The lifestyle of Corynebacterium urealyticum derived from its complete genome sequence established by pyrosequencing.</title>
        <authorList>
            <person name="Tauch A."/>
            <person name="Trost E."/>
            <person name="Tilker A."/>
            <person name="Ludewig U."/>
            <person name="Schneiker S."/>
            <person name="Goesmann A."/>
            <person name="Arnold W."/>
            <person name="Bekel T."/>
            <person name="Brinkrolf K."/>
            <person name="Brune I."/>
            <person name="Goetker S."/>
            <person name="Kalinowski J."/>
            <person name="Kamp P.-B."/>
            <person name="Lobo F.P."/>
            <person name="Viehoever P."/>
            <person name="Weisshaar B."/>
            <person name="Soriano F."/>
            <person name="Droege M."/>
            <person name="Puehler A."/>
        </authorList>
    </citation>
    <scope>NUCLEOTIDE SEQUENCE [LARGE SCALE GENOMIC DNA]</scope>
    <source>
        <strain evidence="3">ATCC 43042 / DSM 7109</strain>
    </source>
</reference>
<protein>
    <submittedName>
        <fullName evidence="2">Putative structural phage protein</fullName>
    </submittedName>
</protein>
<dbReference type="InterPro" id="IPR058154">
    <property type="entry name" value="Bxb1_TTP-like"/>
</dbReference>
<proteinExistence type="predicted"/>
<dbReference type="KEGG" id="cur:cu1423"/>
<dbReference type="EMBL" id="AM942444">
    <property type="protein sequence ID" value="CAQ05383.1"/>
    <property type="molecule type" value="Genomic_DNA"/>
</dbReference>
<gene>
    <name evidence="2" type="ordered locus">cu1423</name>
</gene>
<keyword evidence="3" id="KW-1185">Reference proteome</keyword>
<dbReference type="eggNOG" id="COG5492">
    <property type="taxonomic scope" value="Bacteria"/>
</dbReference>
<sequence>MKGSLLMANKIFRNKANVLLGAPDVAAAGGAVSIVTPAADKTLYPTDAVTELNEGLNPQPGGYVTPDGLSKAVEIDTEDIEDWNGDLVLRPMSKRTVTLSLTFMETANESVLKIVNPEGAVSTDDTGKVIEVKDLANDNPHFGIVFEIKGSRNRKIRIYAPYAQITDLGDIQYTRSSAVQYEATITCYVDDHGAALYTWIQTIDDTTADKGTTNDQGAESPGTALES</sequence>
<organism evidence="2 3">
    <name type="scientific">Corynebacterium urealyticum (strain ATCC 43042 / DSM 7109)</name>
    <dbReference type="NCBI Taxonomy" id="504474"/>
    <lineage>
        <taxon>Bacteria</taxon>
        <taxon>Bacillati</taxon>
        <taxon>Actinomycetota</taxon>
        <taxon>Actinomycetes</taxon>
        <taxon>Mycobacteriales</taxon>
        <taxon>Corynebacteriaceae</taxon>
        <taxon>Corynebacterium</taxon>
    </lineage>
</organism>
<evidence type="ECO:0000313" key="2">
    <source>
        <dbReference type="EMBL" id="CAQ05383.1"/>
    </source>
</evidence>
<evidence type="ECO:0000256" key="1">
    <source>
        <dbReference type="SAM" id="MobiDB-lite"/>
    </source>
</evidence>
<name>B1VGS6_CORU7</name>